<name>A0A411PN85_9GAMM</name>
<sequence length="382" mass="41268">MTASAIEHANNKLSSQNPLPGLARLSFPLLLIVLAAFTTLSNSVVAKPLAIWTVKEVEITKPVYFNAQVEATKAATVSAQTSGRVIAVHYDVNDRVEAGSPLLEITSEEQAAELGTAQAELAKAKAINQEAQATLKRFDKLFPQGAISQGQMDEAIAAANTAEQAVSAAKAQLVKAKQSLNYTTVSAPFSGRVTQRHVEQGETIAYGQALFSGYDDKQLRVSFYVPNSQLSELKQAKTIEIILGSQLTANKQTTITTNNFNVFEFSQANQQHQVRANFNVNNAAQNQVHLGQWLKAGYRSAAQQVISIPNSAIHQVNELTAVYLKVGEQVLLTQVRLGEPLTSAQGETKPNQRMVISGLKPGDQIIEDASAYLLQLAARKGE</sequence>
<protein>
    <submittedName>
        <fullName evidence="5">Efflux RND transporter periplasmic adaptor subunit</fullName>
    </submittedName>
</protein>
<feature type="coiled-coil region" evidence="2">
    <location>
        <begin position="114"/>
        <end position="179"/>
    </location>
</feature>
<keyword evidence="6" id="KW-1185">Reference proteome</keyword>
<dbReference type="OrthoDB" id="5730196at2"/>
<gene>
    <name evidence="5" type="ORF">EXU30_16445</name>
</gene>
<dbReference type="Pfam" id="PF25917">
    <property type="entry name" value="BSH_RND"/>
    <property type="match status" value="1"/>
</dbReference>
<dbReference type="InterPro" id="IPR058624">
    <property type="entry name" value="MdtA-like_HH"/>
</dbReference>
<evidence type="ECO:0000313" key="5">
    <source>
        <dbReference type="EMBL" id="QBF84951.1"/>
    </source>
</evidence>
<dbReference type="InterPro" id="IPR006143">
    <property type="entry name" value="RND_pump_MFP"/>
</dbReference>
<dbReference type="PANTHER" id="PTHR30469:SF18">
    <property type="entry name" value="RESISTANCE-NODULATION-CELL DIVISION (RND) EFFLUX MEMBRANE FUSION PROTEIN-RELATED"/>
    <property type="match status" value="1"/>
</dbReference>
<dbReference type="Gene3D" id="2.40.420.20">
    <property type="match status" value="1"/>
</dbReference>
<dbReference type="Proteomes" id="UP000291106">
    <property type="component" value="Chromosome"/>
</dbReference>
<dbReference type="Gene3D" id="2.40.50.100">
    <property type="match status" value="1"/>
</dbReference>
<dbReference type="Gene3D" id="1.10.287.470">
    <property type="entry name" value="Helix hairpin bin"/>
    <property type="match status" value="1"/>
</dbReference>
<organism evidence="5 6">
    <name type="scientific">Shewanella maritima</name>
    <dbReference type="NCBI Taxonomy" id="2520507"/>
    <lineage>
        <taxon>Bacteria</taxon>
        <taxon>Pseudomonadati</taxon>
        <taxon>Pseudomonadota</taxon>
        <taxon>Gammaproteobacteria</taxon>
        <taxon>Alteromonadales</taxon>
        <taxon>Shewanellaceae</taxon>
        <taxon>Shewanella</taxon>
    </lineage>
</organism>
<reference evidence="5 6" key="1">
    <citation type="submission" date="2019-02" db="EMBL/GenBank/DDBJ databases">
        <title>Shewanella sp. D4-2 isolated from Dokdo Island.</title>
        <authorList>
            <person name="Baek K."/>
        </authorList>
    </citation>
    <scope>NUCLEOTIDE SEQUENCE [LARGE SCALE GENOMIC DNA]</scope>
    <source>
        <strain evidence="5 6">D4-2</strain>
    </source>
</reference>
<evidence type="ECO:0000313" key="6">
    <source>
        <dbReference type="Proteomes" id="UP000291106"/>
    </source>
</evidence>
<dbReference type="AlphaFoldDB" id="A0A411PN85"/>
<dbReference type="PANTHER" id="PTHR30469">
    <property type="entry name" value="MULTIDRUG RESISTANCE PROTEIN MDTA"/>
    <property type="match status" value="1"/>
</dbReference>
<keyword evidence="2" id="KW-0175">Coiled coil</keyword>
<dbReference type="GO" id="GO:0015562">
    <property type="term" value="F:efflux transmembrane transporter activity"/>
    <property type="evidence" value="ECO:0007669"/>
    <property type="project" value="TreeGrafter"/>
</dbReference>
<dbReference type="KEGG" id="smai:EXU30_16445"/>
<evidence type="ECO:0000256" key="2">
    <source>
        <dbReference type="SAM" id="Coils"/>
    </source>
</evidence>
<evidence type="ECO:0000259" key="4">
    <source>
        <dbReference type="Pfam" id="PF25917"/>
    </source>
</evidence>
<dbReference type="EMBL" id="CP036200">
    <property type="protein sequence ID" value="QBF84951.1"/>
    <property type="molecule type" value="Genomic_DNA"/>
</dbReference>
<accession>A0A411PN85</accession>
<proteinExistence type="inferred from homology"/>
<evidence type="ECO:0000256" key="1">
    <source>
        <dbReference type="ARBA" id="ARBA00009477"/>
    </source>
</evidence>
<dbReference type="Gene3D" id="2.40.30.170">
    <property type="match status" value="1"/>
</dbReference>
<dbReference type="Pfam" id="PF25876">
    <property type="entry name" value="HH_MFP_RND"/>
    <property type="match status" value="1"/>
</dbReference>
<dbReference type="SUPFAM" id="SSF111369">
    <property type="entry name" value="HlyD-like secretion proteins"/>
    <property type="match status" value="1"/>
</dbReference>
<dbReference type="InterPro" id="IPR058625">
    <property type="entry name" value="MdtA-like_BSH"/>
</dbReference>
<comment type="similarity">
    <text evidence="1">Belongs to the membrane fusion protein (MFP) (TC 8.A.1) family.</text>
</comment>
<evidence type="ECO:0000259" key="3">
    <source>
        <dbReference type="Pfam" id="PF25876"/>
    </source>
</evidence>
<dbReference type="NCBIfam" id="TIGR01730">
    <property type="entry name" value="RND_mfp"/>
    <property type="match status" value="1"/>
</dbReference>
<feature type="domain" description="Multidrug resistance protein MdtA-like alpha-helical hairpin" evidence="3">
    <location>
        <begin position="114"/>
        <end position="183"/>
    </location>
</feature>
<dbReference type="GO" id="GO:1990281">
    <property type="term" value="C:efflux pump complex"/>
    <property type="evidence" value="ECO:0007669"/>
    <property type="project" value="TreeGrafter"/>
</dbReference>
<feature type="domain" description="Multidrug resistance protein MdtA-like barrel-sandwich hybrid" evidence="4">
    <location>
        <begin position="74"/>
        <end position="210"/>
    </location>
</feature>